<reference evidence="1 2" key="1">
    <citation type="journal article" date="2022" name="Plant J.">
        <title>Chromosome-level genome of Camellia lanceoleosa provides a valuable resource for understanding genome evolution and self-incompatibility.</title>
        <authorList>
            <person name="Gong W."/>
            <person name="Xiao S."/>
            <person name="Wang L."/>
            <person name="Liao Z."/>
            <person name="Chang Y."/>
            <person name="Mo W."/>
            <person name="Hu G."/>
            <person name="Li W."/>
            <person name="Zhao G."/>
            <person name="Zhu H."/>
            <person name="Hu X."/>
            <person name="Ji K."/>
            <person name="Xiang X."/>
            <person name="Song Q."/>
            <person name="Yuan D."/>
            <person name="Jin S."/>
            <person name="Zhang L."/>
        </authorList>
    </citation>
    <scope>NUCLEOTIDE SEQUENCE [LARGE SCALE GENOMIC DNA]</scope>
    <source>
        <strain evidence="1">SQ_2022a</strain>
    </source>
</reference>
<dbReference type="Proteomes" id="UP001060215">
    <property type="component" value="Chromosome 10"/>
</dbReference>
<dbReference type="EMBL" id="CM045767">
    <property type="protein sequence ID" value="KAI7996559.1"/>
    <property type="molecule type" value="Genomic_DNA"/>
</dbReference>
<gene>
    <name evidence="1" type="ORF">LOK49_LG10G01473</name>
</gene>
<accession>A0ACC0G7K5</accession>
<name>A0ACC0G7K5_9ERIC</name>
<evidence type="ECO:0000313" key="2">
    <source>
        <dbReference type="Proteomes" id="UP001060215"/>
    </source>
</evidence>
<evidence type="ECO:0000313" key="1">
    <source>
        <dbReference type="EMBL" id="KAI7996559.1"/>
    </source>
</evidence>
<comment type="caution">
    <text evidence="1">The sequence shown here is derived from an EMBL/GenBank/DDBJ whole genome shotgun (WGS) entry which is preliminary data.</text>
</comment>
<organism evidence="1 2">
    <name type="scientific">Camellia lanceoleosa</name>
    <dbReference type="NCBI Taxonomy" id="1840588"/>
    <lineage>
        <taxon>Eukaryota</taxon>
        <taxon>Viridiplantae</taxon>
        <taxon>Streptophyta</taxon>
        <taxon>Embryophyta</taxon>
        <taxon>Tracheophyta</taxon>
        <taxon>Spermatophyta</taxon>
        <taxon>Magnoliopsida</taxon>
        <taxon>eudicotyledons</taxon>
        <taxon>Gunneridae</taxon>
        <taxon>Pentapetalae</taxon>
        <taxon>asterids</taxon>
        <taxon>Ericales</taxon>
        <taxon>Theaceae</taxon>
        <taxon>Camellia</taxon>
    </lineage>
</organism>
<sequence length="182" mass="19588">MIVGVTKGFQSEHEISLQCGLNVGDKLNNRDKYVRIGISTKTVGDFFGCHSKLPKISLLVGKGNAEVALSLVGYDQELKVAFNREIGTPSVTLDGDIFQPSGLLSGGSRKKEQQRKTLNDCLNTNSGGLVTLRNKNGEIQESFGGIITECDTDSPIEHVLSPENAVMTCVQSSDMKIDSALI</sequence>
<proteinExistence type="predicted"/>
<keyword evidence="2" id="KW-1185">Reference proteome</keyword>
<protein>
    <submittedName>
        <fullName evidence="1">Structural maintenance of chromosomes protein 2-2</fullName>
    </submittedName>
</protein>